<dbReference type="InterPro" id="IPR036915">
    <property type="entry name" value="Cyclin-like_sf"/>
</dbReference>
<dbReference type="InterPro" id="IPR039361">
    <property type="entry name" value="Cyclin"/>
</dbReference>
<name>A0A3Q2DM50_CYPVA</name>
<dbReference type="Gene3D" id="1.10.472.10">
    <property type="entry name" value="Cyclin-like"/>
    <property type="match status" value="2"/>
</dbReference>
<reference evidence="4" key="1">
    <citation type="submission" date="2025-08" db="UniProtKB">
        <authorList>
            <consortium name="Ensembl"/>
        </authorList>
    </citation>
    <scope>IDENTIFICATION</scope>
</reference>
<evidence type="ECO:0000313" key="4">
    <source>
        <dbReference type="Ensembl" id="ENSCVAP00000019804.1"/>
    </source>
</evidence>
<evidence type="ECO:0000256" key="2">
    <source>
        <dbReference type="RuleBase" id="RU000383"/>
    </source>
</evidence>
<evidence type="ECO:0000256" key="1">
    <source>
        <dbReference type="ARBA" id="ARBA00003222"/>
    </source>
</evidence>
<dbReference type="SMART" id="SM00385">
    <property type="entry name" value="CYCLIN"/>
    <property type="match status" value="1"/>
</dbReference>
<dbReference type="FunFam" id="1.10.472.10:FF:000003">
    <property type="entry name" value="G1/S-specific cyclin-D2"/>
    <property type="match status" value="1"/>
</dbReference>
<dbReference type="STRING" id="28743.ENSCVAP00000019804"/>
<keyword evidence="2" id="KW-0195">Cyclin</keyword>
<dbReference type="AlphaFoldDB" id="A0A3Q2DM50"/>
<feature type="domain" description="Cyclin-like" evidence="3">
    <location>
        <begin position="76"/>
        <end position="160"/>
    </location>
</feature>
<dbReference type="Ensembl" id="ENSCVAT00000029047.1">
    <property type="protein sequence ID" value="ENSCVAP00000019804.1"/>
    <property type="gene ID" value="ENSCVAG00000023226.1"/>
</dbReference>
<proteinExistence type="inferred from homology"/>
<comment type="similarity">
    <text evidence="2">Belongs to the cyclin family.</text>
</comment>
<dbReference type="InterPro" id="IPR013763">
    <property type="entry name" value="Cyclin-like_dom"/>
</dbReference>
<keyword evidence="5" id="KW-1185">Reference proteome</keyword>
<dbReference type="Proteomes" id="UP000265020">
    <property type="component" value="Unassembled WGS sequence"/>
</dbReference>
<protein>
    <submittedName>
        <fullName evidence="4">Cyclin D3</fullName>
    </submittedName>
</protein>
<dbReference type="Pfam" id="PF00134">
    <property type="entry name" value="Cyclin_N"/>
    <property type="match status" value="1"/>
</dbReference>
<dbReference type="SUPFAM" id="SSF47954">
    <property type="entry name" value="Cyclin-like"/>
    <property type="match status" value="1"/>
</dbReference>
<dbReference type="GeneTree" id="ENSGT00940000155180"/>
<dbReference type="OMA" id="RILTVWM"/>
<reference evidence="4" key="2">
    <citation type="submission" date="2025-09" db="UniProtKB">
        <authorList>
            <consortium name="Ensembl"/>
        </authorList>
    </citation>
    <scope>IDENTIFICATION</scope>
</reference>
<sequence>RDLFCFMESFKYDSRVEPADSAQVVVPRAGTDPSVIGDLRVLENLRSLEEGSSMSTSSLWEVQRDIQPHMRKILTVWIFRVCEEQLCEEEVFPQAVFHLDSYLSRYTIERSKLQLLGAVCMFLASKMRETVPLTAEKLSFYTENSVSASEILQWEVAVVSRLDWCLASVIPSDFLEPILHVVPFVRAPHLQLIRRHVHSYIALALTGKFLAFLPSTLTCACVSTAMHRLKMVDRHDSSDSVAKLLANLLATDLVWVIFNQNLLLLL</sequence>
<organism evidence="4 5">
    <name type="scientific">Cyprinodon variegatus</name>
    <name type="common">Sheepshead minnow</name>
    <dbReference type="NCBI Taxonomy" id="28743"/>
    <lineage>
        <taxon>Eukaryota</taxon>
        <taxon>Metazoa</taxon>
        <taxon>Chordata</taxon>
        <taxon>Craniata</taxon>
        <taxon>Vertebrata</taxon>
        <taxon>Euteleostomi</taxon>
        <taxon>Actinopterygii</taxon>
        <taxon>Neopterygii</taxon>
        <taxon>Teleostei</taxon>
        <taxon>Neoteleostei</taxon>
        <taxon>Acanthomorphata</taxon>
        <taxon>Ovalentaria</taxon>
        <taxon>Atherinomorphae</taxon>
        <taxon>Cyprinodontiformes</taxon>
        <taxon>Cyprinodontidae</taxon>
        <taxon>Cyprinodon</taxon>
    </lineage>
</organism>
<dbReference type="InterPro" id="IPR006671">
    <property type="entry name" value="Cyclin_N"/>
</dbReference>
<evidence type="ECO:0000259" key="3">
    <source>
        <dbReference type="SMART" id="SM00385"/>
    </source>
</evidence>
<dbReference type="PANTHER" id="PTHR10177">
    <property type="entry name" value="CYCLINS"/>
    <property type="match status" value="1"/>
</dbReference>
<accession>A0A3Q2DM50</accession>
<comment type="function">
    <text evidence="1">Essential for the control of the cell cycle at the G2/M (mitosis) transition.</text>
</comment>
<evidence type="ECO:0000313" key="5">
    <source>
        <dbReference type="Proteomes" id="UP000265020"/>
    </source>
</evidence>